<accession>A0A6S8FV53</accession>
<proteinExistence type="predicted"/>
<dbReference type="AlphaFoldDB" id="A0A6S8FV53"/>
<dbReference type="InterPro" id="IPR038607">
    <property type="entry name" value="PhoD-like_sf"/>
</dbReference>
<gene>
    <name evidence="3" type="ORF">ASTO00021_LOCUS17402</name>
    <name evidence="4" type="ORF">ASTO00021_LOCUS17403</name>
</gene>
<feature type="domain" description="PhoD-like phosphatase metallophosphatase" evidence="2">
    <location>
        <begin position="90"/>
        <end position="233"/>
    </location>
</feature>
<organism evidence="4">
    <name type="scientific">Aplanochytrium stocchinoi</name>
    <dbReference type="NCBI Taxonomy" id="215587"/>
    <lineage>
        <taxon>Eukaryota</taxon>
        <taxon>Sar</taxon>
        <taxon>Stramenopiles</taxon>
        <taxon>Bigyra</taxon>
        <taxon>Labyrinthulomycetes</taxon>
        <taxon>Thraustochytrida</taxon>
        <taxon>Thraustochytriidae</taxon>
        <taxon>Aplanochytrium</taxon>
    </lineage>
</organism>
<dbReference type="Pfam" id="PF09423">
    <property type="entry name" value="PhoD"/>
    <property type="match status" value="1"/>
</dbReference>
<protein>
    <recommendedName>
        <fullName evidence="2">PhoD-like phosphatase metallophosphatase domain-containing protein</fullName>
    </recommendedName>
</protein>
<dbReference type="InterPro" id="IPR018946">
    <property type="entry name" value="PhoD-like_MPP"/>
</dbReference>
<evidence type="ECO:0000256" key="1">
    <source>
        <dbReference type="SAM" id="Phobius"/>
    </source>
</evidence>
<evidence type="ECO:0000259" key="2">
    <source>
        <dbReference type="Pfam" id="PF09423"/>
    </source>
</evidence>
<name>A0A6S8FV53_9STRA</name>
<feature type="transmembrane region" description="Helical" evidence="1">
    <location>
        <begin position="32"/>
        <end position="54"/>
    </location>
</feature>
<evidence type="ECO:0000313" key="3">
    <source>
        <dbReference type="EMBL" id="CAE0447430.1"/>
    </source>
</evidence>
<reference evidence="4" key="1">
    <citation type="submission" date="2021-01" db="EMBL/GenBank/DDBJ databases">
        <authorList>
            <person name="Corre E."/>
            <person name="Pelletier E."/>
            <person name="Niang G."/>
            <person name="Scheremetjew M."/>
            <person name="Finn R."/>
            <person name="Kale V."/>
            <person name="Holt S."/>
            <person name="Cochrane G."/>
            <person name="Meng A."/>
            <person name="Brown T."/>
            <person name="Cohen L."/>
        </authorList>
    </citation>
    <scope>NUCLEOTIDE SEQUENCE</scope>
    <source>
        <strain evidence="4">GSBS06</strain>
    </source>
</reference>
<dbReference type="EMBL" id="HBIN01022656">
    <property type="protein sequence ID" value="CAE0447431.1"/>
    <property type="molecule type" value="Transcribed_RNA"/>
</dbReference>
<evidence type="ECO:0000313" key="4">
    <source>
        <dbReference type="EMBL" id="CAE0447431.1"/>
    </source>
</evidence>
<dbReference type="EMBL" id="HBIN01022655">
    <property type="protein sequence ID" value="CAE0447430.1"/>
    <property type="molecule type" value="Transcribed_RNA"/>
</dbReference>
<keyword evidence="1" id="KW-1133">Transmembrane helix</keyword>
<keyword evidence="1" id="KW-0472">Membrane</keyword>
<keyword evidence="1" id="KW-0812">Transmembrane</keyword>
<dbReference type="Gene3D" id="3.60.21.70">
    <property type="entry name" value="PhoD-like phosphatase"/>
    <property type="match status" value="1"/>
</dbReference>
<sequence>MSKMKRMNKTIQKLDCCPVAGNEHEFGRRKTFCLNCCGSHICIALAFIFIPIPFVGMNIMIGVIEGQERLMYHPSTDSETIWGEIINLVGNPVDRAELFKDMYDNGEAHDNIFLTGDSHMFWASNVNINDRGHYVLPEQAKELISNGRNVFTDSYKLKEKEAKIGVEVMPSSTSSQGIYDYLLESGLADWQAAWASEVVVGVFKHYNPHFTDIEMTSHGIGFVHITQNEATFEYFRACVFRAFRQSVLYWTARVIRGANEWDEDDLKRYPEDWETEAGYKWYW</sequence>